<feature type="compositionally biased region" description="Polar residues" evidence="1">
    <location>
        <begin position="35"/>
        <end position="55"/>
    </location>
</feature>
<sequence length="179" mass="19895">MLNTRRLMVAGATAMLIAGLAACGSERSDAEPPSGTITYSSDSSAQETTPRSDSVSGLRDTVRHLSMRTVRATRPHMVKKCTSGTTRVRHTTSSGTGTKRKTRTWYTTERTRSCKNVRSGTETYRRVVRPERWCVRLDDVGGDKTKDDVWFRVSSATYHQALAVKEHTHLEFVPRGSAC</sequence>
<evidence type="ECO:0000313" key="3">
    <source>
        <dbReference type="Proteomes" id="UP001221328"/>
    </source>
</evidence>
<comment type="caution">
    <text evidence="2">The sequence shown here is derived from an EMBL/GenBank/DDBJ whole genome shotgun (WGS) entry which is preliminary data.</text>
</comment>
<evidence type="ECO:0000313" key="2">
    <source>
        <dbReference type="EMBL" id="MDC2959567.1"/>
    </source>
</evidence>
<dbReference type="RefSeq" id="WP_272177952.1">
    <property type="nucleotide sequence ID" value="NZ_JAQOSK010000017.1"/>
</dbReference>
<gene>
    <name evidence="2" type="ORF">PO587_34595</name>
</gene>
<protein>
    <recommendedName>
        <fullName evidence="4">Lipoprotein</fullName>
    </recommendedName>
</protein>
<dbReference type="Proteomes" id="UP001221328">
    <property type="component" value="Unassembled WGS sequence"/>
</dbReference>
<proteinExistence type="predicted"/>
<evidence type="ECO:0000256" key="1">
    <source>
        <dbReference type="SAM" id="MobiDB-lite"/>
    </source>
</evidence>
<feature type="region of interest" description="Disordered" evidence="1">
    <location>
        <begin position="25"/>
        <end position="60"/>
    </location>
</feature>
<organism evidence="2 3">
    <name type="scientific">Streptomyces gilvifuscus</name>
    <dbReference type="NCBI Taxonomy" id="1550617"/>
    <lineage>
        <taxon>Bacteria</taxon>
        <taxon>Bacillati</taxon>
        <taxon>Actinomycetota</taxon>
        <taxon>Actinomycetes</taxon>
        <taxon>Kitasatosporales</taxon>
        <taxon>Streptomycetaceae</taxon>
        <taxon>Streptomyces</taxon>
    </lineage>
</organism>
<evidence type="ECO:0008006" key="4">
    <source>
        <dbReference type="Google" id="ProtNLM"/>
    </source>
</evidence>
<keyword evidence="3" id="KW-1185">Reference proteome</keyword>
<dbReference type="EMBL" id="JAQOSK010000017">
    <property type="protein sequence ID" value="MDC2959567.1"/>
    <property type="molecule type" value="Genomic_DNA"/>
</dbReference>
<dbReference type="PROSITE" id="PS51257">
    <property type="entry name" value="PROKAR_LIPOPROTEIN"/>
    <property type="match status" value="1"/>
</dbReference>
<accession>A0ABT5G4L3</accession>
<name>A0ABT5G4L3_9ACTN</name>
<reference evidence="2 3" key="1">
    <citation type="journal article" date="2015" name="Int. J. Syst. Evol. Microbiol.">
        <title>Streptomyces gilvifuscus sp. nov., an actinomycete that produces antibacterial compounds isolated from soil.</title>
        <authorList>
            <person name="Nguyen T.M."/>
            <person name="Kim J."/>
        </authorList>
    </citation>
    <scope>NUCLEOTIDE SEQUENCE [LARGE SCALE GENOMIC DNA]</scope>
    <source>
        <strain evidence="2 3">T113</strain>
    </source>
</reference>